<dbReference type="STRING" id="3880.A0A072TEB8"/>
<feature type="domain" description="DUF4283" evidence="2">
    <location>
        <begin position="137"/>
        <end position="201"/>
    </location>
</feature>
<dbReference type="PANTHER" id="PTHR31286">
    <property type="entry name" value="GLYCINE-RICH CELL WALL STRUCTURAL PROTEIN 1.8-LIKE"/>
    <property type="match status" value="1"/>
</dbReference>
<reference evidence="4" key="3">
    <citation type="submission" date="2015-06" db="UniProtKB">
        <authorList>
            <consortium name="EnsemblPlants"/>
        </authorList>
    </citation>
    <scope>IDENTIFICATION</scope>
    <source>
        <strain evidence="4">cv. Jemalong A17</strain>
    </source>
</reference>
<evidence type="ECO:0000313" key="4">
    <source>
        <dbReference type="EnsemblPlants" id="KEH15859"/>
    </source>
</evidence>
<gene>
    <name evidence="3" type="ORF">MTR_0488s0020</name>
</gene>
<dbReference type="AlphaFoldDB" id="A0A072TEB8"/>
<reference evidence="3 5" key="1">
    <citation type="journal article" date="2011" name="Nature">
        <title>The Medicago genome provides insight into the evolution of rhizobial symbioses.</title>
        <authorList>
            <person name="Young N.D."/>
            <person name="Debelle F."/>
            <person name="Oldroyd G.E."/>
            <person name="Geurts R."/>
            <person name="Cannon S.B."/>
            <person name="Udvardi M.K."/>
            <person name="Benedito V.A."/>
            <person name="Mayer K.F."/>
            <person name="Gouzy J."/>
            <person name="Schoof H."/>
            <person name="Van de Peer Y."/>
            <person name="Proost S."/>
            <person name="Cook D.R."/>
            <person name="Meyers B.C."/>
            <person name="Spannagl M."/>
            <person name="Cheung F."/>
            <person name="De Mita S."/>
            <person name="Krishnakumar V."/>
            <person name="Gundlach H."/>
            <person name="Zhou S."/>
            <person name="Mudge J."/>
            <person name="Bharti A.K."/>
            <person name="Murray J.D."/>
            <person name="Naoumkina M.A."/>
            <person name="Rosen B."/>
            <person name="Silverstein K.A."/>
            <person name="Tang H."/>
            <person name="Rombauts S."/>
            <person name="Zhao P.X."/>
            <person name="Zhou P."/>
            <person name="Barbe V."/>
            <person name="Bardou P."/>
            <person name="Bechner M."/>
            <person name="Bellec A."/>
            <person name="Berger A."/>
            <person name="Berges H."/>
            <person name="Bidwell S."/>
            <person name="Bisseling T."/>
            <person name="Choisne N."/>
            <person name="Couloux A."/>
            <person name="Denny R."/>
            <person name="Deshpande S."/>
            <person name="Dai X."/>
            <person name="Doyle J.J."/>
            <person name="Dudez A.M."/>
            <person name="Farmer A.D."/>
            <person name="Fouteau S."/>
            <person name="Franken C."/>
            <person name="Gibelin C."/>
            <person name="Gish J."/>
            <person name="Goldstein S."/>
            <person name="Gonzalez A.J."/>
            <person name="Green P.J."/>
            <person name="Hallab A."/>
            <person name="Hartog M."/>
            <person name="Hua A."/>
            <person name="Humphray S.J."/>
            <person name="Jeong D.H."/>
            <person name="Jing Y."/>
            <person name="Jocker A."/>
            <person name="Kenton S.M."/>
            <person name="Kim D.J."/>
            <person name="Klee K."/>
            <person name="Lai H."/>
            <person name="Lang C."/>
            <person name="Lin S."/>
            <person name="Macmil S.L."/>
            <person name="Magdelenat G."/>
            <person name="Matthews L."/>
            <person name="McCorrison J."/>
            <person name="Monaghan E.L."/>
            <person name="Mun J.H."/>
            <person name="Najar F.Z."/>
            <person name="Nicholson C."/>
            <person name="Noirot C."/>
            <person name="O'Bleness M."/>
            <person name="Paule C.R."/>
            <person name="Poulain J."/>
            <person name="Prion F."/>
            <person name="Qin B."/>
            <person name="Qu C."/>
            <person name="Retzel E.F."/>
            <person name="Riddle C."/>
            <person name="Sallet E."/>
            <person name="Samain S."/>
            <person name="Samson N."/>
            <person name="Sanders I."/>
            <person name="Saurat O."/>
            <person name="Scarpelli C."/>
            <person name="Schiex T."/>
            <person name="Segurens B."/>
            <person name="Severin A.J."/>
            <person name="Sherrier D.J."/>
            <person name="Shi R."/>
            <person name="Sims S."/>
            <person name="Singer S.R."/>
            <person name="Sinharoy S."/>
            <person name="Sterck L."/>
            <person name="Viollet A."/>
            <person name="Wang B.B."/>
            <person name="Wang K."/>
            <person name="Wang M."/>
            <person name="Wang X."/>
            <person name="Warfsmann J."/>
            <person name="Weissenbach J."/>
            <person name="White D.D."/>
            <person name="White J.D."/>
            <person name="Wiley G.B."/>
            <person name="Wincker P."/>
            <person name="Xing Y."/>
            <person name="Yang L."/>
            <person name="Yao Z."/>
            <person name="Ying F."/>
            <person name="Zhai J."/>
            <person name="Zhou L."/>
            <person name="Zuber A."/>
            <person name="Denarie J."/>
            <person name="Dixon R.A."/>
            <person name="May G.D."/>
            <person name="Schwartz D.C."/>
            <person name="Rogers J."/>
            <person name="Quetier F."/>
            <person name="Town C.D."/>
            <person name="Roe B.A."/>
        </authorList>
    </citation>
    <scope>NUCLEOTIDE SEQUENCE [LARGE SCALE GENOMIC DNA]</scope>
    <source>
        <strain evidence="3">A17</strain>
        <strain evidence="4 5">cv. Jemalong A17</strain>
    </source>
</reference>
<dbReference type="EnsemblPlants" id="KEH15859">
    <property type="protein sequence ID" value="KEH15859"/>
    <property type="gene ID" value="MTR_0488s0020"/>
</dbReference>
<protein>
    <submittedName>
        <fullName evidence="3">DUF4283 domain protein</fullName>
    </submittedName>
</protein>
<dbReference type="InterPro" id="IPR025558">
    <property type="entry name" value="DUF4283"/>
</dbReference>
<feature type="region of interest" description="Disordered" evidence="1">
    <location>
        <begin position="394"/>
        <end position="418"/>
    </location>
</feature>
<evidence type="ECO:0000313" key="5">
    <source>
        <dbReference type="Proteomes" id="UP000002051"/>
    </source>
</evidence>
<evidence type="ECO:0000259" key="2">
    <source>
        <dbReference type="Pfam" id="PF14111"/>
    </source>
</evidence>
<dbReference type="InterPro" id="IPR040256">
    <property type="entry name" value="At4g02000-like"/>
</dbReference>
<dbReference type="EMBL" id="KL403213">
    <property type="protein sequence ID" value="KEH15859.1"/>
    <property type="molecule type" value="Genomic_DNA"/>
</dbReference>
<reference evidence="3 5" key="2">
    <citation type="journal article" date="2014" name="BMC Genomics">
        <title>An improved genome release (version Mt4.0) for the model legume Medicago truncatula.</title>
        <authorList>
            <person name="Tang H."/>
            <person name="Krishnakumar V."/>
            <person name="Bidwell S."/>
            <person name="Rosen B."/>
            <person name="Chan A."/>
            <person name="Zhou S."/>
            <person name="Gentzbittel L."/>
            <person name="Childs K.L."/>
            <person name="Yandell M."/>
            <person name="Gundlach H."/>
            <person name="Mayer K.F."/>
            <person name="Schwartz D.C."/>
            <person name="Town C.D."/>
        </authorList>
    </citation>
    <scope>GENOME REANNOTATION</scope>
    <source>
        <strain evidence="3">A17</strain>
        <strain evidence="4 5">cv. Jemalong A17</strain>
    </source>
</reference>
<evidence type="ECO:0000256" key="1">
    <source>
        <dbReference type="SAM" id="MobiDB-lite"/>
    </source>
</evidence>
<evidence type="ECO:0000313" key="3">
    <source>
        <dbReference type="EMBL" id="KEH15859.1"/>
    </source>
</evidence>
<name>A0A072TEB8_MEDTR</name>
<feature type="compositionally biased region" description="Polar residues" evidence="1">
    <location>
        <begin position="22"/>
        <end position="58"/>
    </location>
</feature>
<dbReference type="Pfam" id="PF14111">
    <property type="entry name" value="DUF4283"/>
    <property type="match status" value="1"/>
</dbReference>
<proteinExistence type="predicted"/>
<feature type="region of interest" description="Disordered" evidence="1">
    <location>
        <begin position="15"/>
        <end position="71"/>
    </location>
</feature>
<feature type="compositionally biased region" description="Low complexity" evidence="1">
    <location>
        <begin position="59"/>
        <end position="71"/>
    </location>
</feature>
<dbReference type="HOGENOM" id="CLU_044410_0_0_1"/>
<sequence>MWPCLVDEFPSTDLAQKPPVINQANNNPSFFKSSTKQPESTKVSSFNTGKVLNSSDLDPNTTKKPSTTTNTQSKTFAQALSNICDIPSSQLPQPVLKGDNFAIEIPEEEYEAGMETCKFNLHARIIWPKGATPLTVYALRSKLSSMWKGLSKWGVSSIGKGFYEFIFSNLEDLKRVRSSASWNLNSGVLKLFTWTRDFCPSSQSNTSAQVWVRIYGLPQEYWRPRILFAIANSAGTPICTDAASTKPMMERTFGQFARVLVDMDVTQELRFKFCEYCKKIGHHVSACKNLHKSEVIPDDGAAKKSSKQNTAKFVQVKDGRKKQGSKQDDPIEVADGKSQEKNAQEVVVEKTVAVSNSNDDELRQVNKFQALVNASDELMRNVMREEDMELEMEVNKELQNSGKEADNRDNEETQDSEFVEATQNHAEIHDSHSTENDIEDGDLDPEEIARRNKAFLDQSWAKIVENNVAEQSLLEDVEAADILQ</sequence>
<accession>A0A072TEB8</accession>
<dbReference type="Proteomes" id="UP000002051">
    <property type="component" value="Unassembled WGS sequence"/>
</dbReference>
<keyword evidence="5" id="KW-1185">Reference proteome</keyword>
<dbReference type="PANTHER" id="PTHR31286:SF176">
    <property type="entry name" value="DUF4283 DOMAIN PROTEIN"/>
    <property type="match status" value="1"/>
</dbReference>
<organism evidence="3 5">
    <name type="scientific">Medicago truncatula</name>
    <name type="common">Barrel medic</name>
    <name type="synonym">Medicago tribuloides</name>
    <dbReference type="NCBI Taxonomy" id="3880"/>
    <lineage>
        <taxon>Eukaryota</taxon>
        <taxon>Viridiplantae</taxon>
        <taxon>Streptophyta</taxon>
        <taxon>Embryophyta</taxon>
        <taxon>Tracheophyta</taxon>
        <taxon>Spermatophyta</taxon>
        <taxon>Magnoliopsida</taxon>
        <taxon>eudicotyledons</taxon>
        <taxon>Gunneridae</taxon>
        <taxon>Pentapetalae</taxon>
        <taxon>rosids</taxon>
        <taxon>fabids</taxon>
        <taxon>Fabales</taxon>
        <taxon>Fabaceae</taxon>
        <taxon>Papilionoideae</taxon>
        <taxon>50 kb inversion clade</taxon>
        <taxon>NPAAA clade</taxon>
        <taxon>Hologalegina</taxon>
        <taxon>IRL clade</taxon>
        <taxon>Trifolieae</taxon>
        <taxon>Medicago</taxon>
    </lineage>
</organism>
<feature type="region of interest" description="Disordered" evidence="1">
    <location>
        <begin position="299"/>
        <end position="344"/>
    </location>
</feature>
<feature type="compositionally biased region" description="Basic and acidic residues" evidence="1">
    <location>
        <begin position="325"/>
        <end position="343"/>
    </location>
</feature>